<dbReference type="AlphaFoldDB" id="A0A8S4RJ44"/>
<name>A0A8S4RJ44_9NEOP</name>
<dbReference type="Proteomes" id="UP000838756">
    <property type="component" value="Unassembled WGS sequence"/>
</dbReference>
<proteinExistence type="predicted"/>
<reference evidence="1" key="1">
    <citation type="submission" date="2022-03" db="EMBL/GenBank/DDBJ databases">
        <authorList>
            <person name="Lindestad O."/>
        </authorList>
    </citation>
    <scope>NUCLEOTIDE SEQUENCE</scope>
</reference>
<organism evidence="1 2">
    <name type="scientific">Pararge aegeria aegeria</name>
    <dbReference type="NCBI Taxonomy" id="348720"/>
    <lineage>
        <taxon>Eukaryota</taxon>
        <taxon>Metazoa</taxon>
        <taxon>Ecdysozoa</taxon>
        <taxon>Arthropoda</taxon>
        <taxon>Hexapoda</taxon>
        <taxon>Insecta</taxon>
        <taxon>Pterygota</taxon>
        <taxon>Neoptera</taxon>
        <taxon>Endopterygota</taxon>
        <taxon>Lepidoptera</taxon>
        <taxon>Glossata</taxon>
        <taxon>Ditrysia</taxon>
        <taxon>Papilionoidea</taxon>
        <taxon>Nymphalidae</taxon>
        <taxon>Satyrinae</taxon>
        <taxon>Satyrini</taxon>
        <taxon>Parargina</taxon>
        <taxon>Pararge</taxon>
    </lineage>
</organism>
<keyword evidence="2" id="KW-1185">Reference proteome</keyword>
<evidence type="ECO:0000313" key="1">
    <source>
        <dbReference type="EMBL" id="CAH2236624.1"/>
    </source>
</evidence>
<gene>
    <name evidence="1" type="primary">jg16463</name>
    <name evidence="1" type="ORF">PAEG_LOCUS13989</name>
</gene>
<dbReference type="EMBL" id="CAKXAJ010025216">
    <property type="protein sequence ID" value="CAH2236624.1"/>
    <property type="molecule type" value="Genomic_DNA"/>
</dbReference>
<evidence type="ECO:0000313" key="2">
    <source>
        <dbReference type="Proteomes" id="UP000838756"/>
    </source>
</evidence>
<accession>A0A8S4RJ44</accession>
<protein>
    <submittedName>
        <fullName evidence="1">Jg16463 protein</fullName>
    </submittedName>
</protein>
<comment type="caution">
    <text evidence="1">The sequence shown here is derived from an EMBL/GenBank/DDBJ whole genome shotgun (WGS) entry which is preliminary data.</text>
</comment>
<sequence length="174" mass="19573">MFEAFVLHRSGFQTIQEPSTSESRGTRAGPEPESQIEFVMCFKSPDKTIPDISTDCVDNCSTTPTSDGIEELFCFETNGPLFHVHLMKVLKVKDKKSGVDGEERILRVRSLLTLSIVSEVEKCLLRSSISMLIEVLGDDLPTPSDSRNFQLMPRSKLTPINLVELVFSDNCTWW</sequence>